<evidence type="ECO:0000313" key="2">
    <source>
        <dbReference type="EMBL" id="MDQ0681453.1"/>
    </source>
</evidence>
<comment type="caution">
    <text evidence="2">The sequence shown here is derived from an EMBL/GenBank/DDBJ whole genome shotgun (WGS) entry which is preliminary data.</text>
</comment>
<evidence type="ECO:0000313" key="3">
    <source>
        <dbReference type="Proteomes" id="UP001243364"/>
    </source>
</evidence>
<keyword evidence="3" id="KW-1185">Reference proteome</keyword>
<sequence>MISPMARWASSKASGIIVSAIMAKWPPRPRPSLWLARRGARHRKRSGGERTEAQPSEAEQGGSGLPTFDVPSPMPKIQP</sequence>
<feature type="region of interest" description="Disordered" evidence="1">
    <location>
        <begin position="27"/>
        <end position="79"/>
    </location>
</feature>
<organism evidence="2 3">
    <name type="scientific">Streptomyces achromogenes</name>
    <dbReference type="NCBI Taxonomy" id="67255"/>
    <lineage>
        <taxon>Bacteria</taxon>
        <taxon>Bacillati</taxon>
        <taxon>Actinomycetota</taxon>
        <taxon>Actinomycetes</taxon>
        <taxon>Kitasatosporales</taxon>
        <taxon>Streptomycetaceae</taxon>
        <taxon>Streptomyces</taxon>
    </lineage>
</organism>
<evidence type="ECO:0000256" key="1">
    <source>
        <dbReference type="SAM" id="MobiDB-lite"/>
    </source>
</evidence>
<dbReference type="EMBL" id="JAUSYA010000001">
    <property type="protein sequence ID" value="MDQ0681453.1"/>
    <property type="molecule type" value="Genomic_DNA"/>
</dbReference>
<protein>
    <submittedName>
        <fullName evidence="2">Uncharacterized protein</fullName>
    </submittedName>
</protein>
<dbReference type="Proteomes" id="UP001243364">
    <property type="component" value="Unassembled WGS sequence"/>
</dbReference>
<reference evidence="2 3" key="1">
    <citation type="submission" date="2023-07" db="EMBL/GenBank/DDBJ databases">
        <title>Comparative genomics of wheat-associated soil bacteria to identify genetic determinants of phenazine resistance.</title>
        <authorList>
            <person name="Mouncey N."/>
        </authorList>
    </citation>
    <scope>NUCLEOTIDE SEQUENCE [LARGE SCALE GENOMIC DNA]</scope>
    <source>
        <strain evidence="2 3">W4I19-2</strain>
    </source>
</reference>
<gene>
    <name evidence="2" type="ORF">QFZ56_000416</name>
</gene>
<accession>A0ABU0PSU6</accession>
<name>A0ABU0PSU6_STRAH</name>
<proteinExistence type="predicted"/>